<name>A0A2C9EKH2_PSEPH</name>
<dbReference type="AlphaFoldDB" id="A0A2C9EKH2"/>
<reference evidence="2" key="1">
    <citation type="journal article" date="2014" name="Genome Announc.">
        <title>Full-genome sequence of the plant growth-promoting bacterium Pseudomonas protegens CHA0.</title>
        <authorList>
            <person name="Jousset A."/>
            <person name="Schuldes J."/>
            <person name="Keel C."/>
            <person name="Maurhofer M."/>
            <person name="Daniel R."/>
            <person name="Scheu S."/>
            <person name="Thuermer A."/>
        </authorList>
    </citation>
    <scope>NUCLEOTIDE SEQUENCE [LARGE SCALE GENOMIC DNA]</scope>
    <source>
        <strain evidence="2">DSM 19095 / LMG 27888 / CFBP 6595 / CHA0</strain>
    </source>
</reference>
<dbReference type="KEGG" id="pprc:PFLCHA0_c23810"/>
<evidence type="ECO:0000313" key="1">
    <source>
        <dbReference type="EMBL" id="AGL84152.1"/>
    </source>
</evidence>
<evidence type="ECO:0000313" key="2">
    <source>
        <dbReference type="Proteomes" id="UP000013940"/>
    </source>
</evidence>
<dbReference type="EMBL" id="CP003190">
    <property type="protein sequence ID" value="AGL84152.1"/>
    <property type="molecule type" value="Genomic_DNA"/>
</dbReference>
<proteinExistence type="predicted"/>
<dbReference type="HOGENOM" id="CLU_2383903_0_0_6"/>
<dbReference type="Proteomes" id="UP000013940">
    <property type="component" value="Chromosome"/>
</dbReference>
<protein>
    <submittedName>
        <fullName evidence="1">Uncharacterized protein</fullName>
    </submittedName>
</protein>
<gene>
    <name evidence="1" type="ORF">PFLCHA0_c23810</name>
</gene>
<accession>A0A2C9EKH2</accession>
<organism evidence="1 2">
    <name type="scientific">Pseudomonas protegens (strain DSM 19095 / LMG 27888 / CFBP 6595 / CHA0)</name>
    <dbReference type="NCBI Taxonomy" id="1124983"/>
    <lineage>
        <taxon>Bacteria</taxon>
        <taxon>Pseudomonadati</taxon>
        <taxon>Pseudomonadota</taxon>
        <taxon>Gammaproteobacteria</taxon>
        <taxon>Pseudomonadales</taxon>
        <taxon>Pseudomonadaceae</taxon>
        <taxon>Pseudomonas</taxon>
    </lineage>
</organism>
<sequence>MGAYMSYQWSHGPRFEDSHVQNRAMSGNDQYLKHRSVKQLFYDFSCSNYPFFVLDTRTQRFVDDVPGALQDNHLLGRPSLHPAEPGQLDRLCAW</sequence>